<feature type="transmembrane region" description="Helical" evidence="1">
    <location>
        <begin position="84"/>
        <end position="115"/>
    </location>
</feature>
<keyword evidence="1" id="KW-0812">Transmembrane</keyword>
<dbReference type="STRING" id="1121869.SAMN03084138_01134"/>
<feature type="transmembrane region" description="Helical" evidence="1">
    <location>
        <begin position="54"/>
        <end position="72"/>
    </location>
</feature>
<dbReference type="OrthoDB" id="2857684at2"/>
<keyword evidence="1" id="KW-0472">Membrane</keyword>
<protein>
    <submittedName>
        <fullName evidence="2">Uncharacterized protein</fullName>
    </submittedName>
</protein>
<feature type="transmembrane region" description="Helical" evidence="1">
    <location>
        <begin position="24"/>
        <end position="42"/>
    </location>
</feature>
<accession>A0A1I5LXV2</accession>
<dbReference type="Proteomes" id="UP000182692">
    <property type="component" value="Unassembled WGS sequence"/>
</dbReference>
<organism evidence="2 3">
    <name type="scientific">Enterovibrio norvegicus DSM 15893</name>
    <dbReference type="NCBI Taxonomy" id="1121869"/>
    <lineage>
        <taxon>Bacteria</taxon>
        <taxon>Pseudomonadati</taxon>
        <taxon>Pseudomonadota</taxon>
        <taxon>Gammaproteobacteria</taxon>
        <taxon>Vibrionales</taxon>
        <taxon>Vibrionaceae</taxon>
        <taxon>Enterovibrio</taxon>
    </lineage>
</organism>
<gene>
    <name evidence="2" type="ORF">SAMN03084138_01134</name>
</gene>
<feature type="transmembrane region" description="Helical" evidence="1">
    <location>
        <begin position="127"/>
        <end position="146"/>
    </location>
</feature>
<evidence type="ECO:0000313" key="3">
    <source>
        <dbReference type="Proteomes" id="UP000182692"/>
    </source>
</evidence>
<dbReference type="GeneID" id="35872248"/>
<evidence type="ECO:0000313" key="2">
    <source>
        <dbReference type="EMBL" id="SFP02204.1"/>
    </source>
</evidence>
<evidence type="ECO:0000256" key="1">
    <source>
        <dbReference type="SAM" id="Phobius"/>
    </source>
</evidence>
<keyword evidence="1" id="KW-1133">Transmembrane helix</keyword>
<dbReference type="RefSeq" id="WP_074925669.1">
    <property type="nucleotide sequence ID" value="NZ_FOWR01000006.1"/>
</dbReference>
<name>A0A1I5LXV2_9GAMM</name>
<dbReference type="EMBL" id="FOWR01000006">
    <property type="protein sequence ID" value="SFP02204.1"/>
    <property type="molecule type" value="Genomic_DNA"/>
</dbReference>
<reference evidence="2 3" key="1">
    <citation type="submission" date="2016-10" db="EMBL/GenBank/DDBJ databases">
        <authorList>
            <person name="de Groot N.N."/>
        </authorList>
    </citation>
    <scope>NUCLEOTIDE SEQUENCE [LARGE SCALE GENOMIC DNA]</scope>
    <source>
        <strain evidence="2 3">DSM 15893</strain>
    </source>
</reference>
<sequence length="165" mass="18992">MRVWKIERLKEDIKSGSFSEKDRFLYGLIYFILIALFIEASYMFPAEPYHDWDYVLSFMNILVMFFGCMFAYRSNGGHKGTDFLGRFLSISIVVTIRFLLLLIPIIVILAVYYAFTFGAHGEIVTTPFEVVLFQGWSIAILWRVCVHIKAVSTPGAYEGITTNDE</sequence>
<dbReference type="AlphaFoldDB" id="A0A1I5LXV2"/>
<proteinExistence type="predicted"/>